<feature type="region of interest" description="Disordered" evidence="1">
    <location>
        <begin position="1"/>
        <end position="24"/>
    </location>
</feature>
<dbReference type="Proteomes" id="UP001203852">
    <property type="component" value="Unassembled WGS sequence"/>
</dbReference>
<evidence type="ECO:0000313" key="3">
    <source>
        <dbReference type="Proteomes" id="UP001203852"/>
    </source>
</evidence>
<reference evidence="2" key="1">
    <citation type="journal article" date="2022" name="bioRxiv">
        <title>Deciphering the potential niche of two novel black yeast fungi from a biological soil crust based on their genomes, phenotypes, and melanin regulation.</title>
        <authorList>
            <consortium name="DOE Joint Genome Institute"/>
            <person name="Carr E.C."/>
            <person name="Barton Q."/>
            <person name="Grambo S."/>
            <person name="Sullivan M."/>
            <person name="Renfro C.M."/>
            <person name="Kuo A."/>
            <person name="Pangilinan J."/>
            <person name="Lipzen A."/>
            <person name="Keymanesh K."/>
            <person name="Savage E."/>
            <person name="Barry K."/>
            <person name="Grigoriev I.V."/>
            <person name="Riekhof W.R."/>
            <person name="Harris S.S."/>
        </authorList>
    </citation>
    <scope>NUCLEOTIDE SEQUENCE</scope>
    <source>
        <strain evidence="2">JF 03-4F</strain>
    </source>
</reference>
<sequence>MPTIEPGRANEASSETVATPPAVSLSQTQLPLPSAVRDSPLNPEKVSQWNTANMGKRFGADLTSAASAAGLVAPVICIIDRGHWISLQCRPSRRVDLHLHNLRMLIESSSIVEKASKGASLSSCLLRALRPAITRPHTFLISRPFLLIFGLYSCTYIAANTVDTLMSTLYSKPASTVSSGATKFLATSSVNMSGSIYKDSNFARMFGAKSAGPAAAVPKLSYALFAMRDSMTIFASFNLPSIIAPQLANLPPAVKSKFSKILSTESGRANTAQFLAPAGIQLLSTPLHLLGLDLYNRQGGMGLVDRAPRILRDWGVSALARMGRIIPAFGVGGVVNANVRKRFMTQIEAS</sequence>
<dbReference type="AlphaFoldDB" id="A0AAN6E8M4"/>
<name>A0AAN6E8M4_9EURO</name>
<organism evidence="2 3">
    <name type="scientific">Exophiala viscosa</name>
    <dbReference type="NCBI Taxonomy" id="2486360"/>
    <lineage>
        <taxon>Eukaryota</taxon>
        <taxon>Fungi</taxon>
        <taxon>Dikarya</taxon>
        <taxon>Ascomycota</taxon>
        <taxon>Pezizomycotina</taxon>
        <taxon>Eurotiomycetes</taxon>
        <taxon>Chaetothyriomycetidae</taxon>
        <taxon>Chaetothyriales</taxon>
        <taxon>Herpotrichiellaceae</taxon>
        <taxon>Exophiala</taxon>
    </lineage>
</organism>
<evidence type="ECO:0000256" key="1">
    <source>
        <dbReference type="SAM" id="MobiDB-lite"/>
    </source>
</evidence>
<dbReference type="EMBL" id="MU404350">
    <property type="protein sequence ID" value="KAI1619069.1"/>
    <property type="molecule type" value="Genomic_DNA"/>
</dbReference>
<comment type="caution">
    <text evidence="2">The sequence shown here is derived from an EMBL/GenBank/DDBJ whole genome shotgun (WGS) entry which is preliminary data.</text>
</comment>
<gene>
    <name evidence="2" type="ORF">EDD36DRAFT_481111</name>
</gene>
<dbReference type="InterPro" id="IPR038781">
    <property type="entry name" value="C365.16-ike"/>
</dbReference>
<evidence type="ECO:0008006" key="4">
    <source>
        <dbReference type="Google" id="ProtNLM"/>
    </source>
</evidence>
<evidence type="ECO:0000313" key="2">
    <source>
        <dbReference type="EMBL" id="KAI1619069.1"/>
    </source>
</evidence>
<dbReference type="GO" id="GO:0005739">
    <property type="term" value="C:mitochondrion"/>
    <property type="evidence" value="ECO:0007669"/>
    <property type="project" value="TreeGrafter"/>
</dbReference>
<proteinExistence type="predicted"/>
<dbReference type="PANTHER" id="PTHR37845:SF1">
    <property type="entry name" value="SEQUENCE ORPHAN"/>
    <property type="match status" value="1"/>
</dbReference>
<dbReference type="PANTHER" id="PTHR37845">
    <property type="entry name" value="SEQUENCE ORPHAN"/>
    <property type="match status" value="1"/>
</dbReference>
<keyword evidence="3" id="KW-1185">Reference proteome</keyword>
<accession>A0AAN6E8M4</accession>
<protein>
    <recommendedName>
        <fullName evidence="4">Sequence orphan</fullName>
    </recommendedName>
</protein>